<gene>
    <name evidence="1" type="ORF">WN55_06476</name>
</gene>
<proteinExistence type="predicted"/>
<reference evidence="1 2" key="1">
    <citation type="submission" date="2015-07" db="EMBL/GenBank/DDBJ databases">
        <title>The genome of Dufourea novaeangliae.</title>
        <authorList>
            <person name="Pan H."/>
            <person name="Kapheim K."/>
        </authorList>
    </citation>
    <scope>NUCLEOTIDE SEQUENCE [LARGE SCALE GENOMIC DNA]</scope>
    <source>
        <strain evidence="1">0120121106</strain>
        <tissue evidence="1">Whole body</tissue>
    </source>
</reference>
<dbReference type="EMBL" id="KQ435034">
    <property type="protein sequence ID" value="KZC14043.1"/>
    <property type="molecule type" value="Genomic_DNA"/>
</dbReference>
<dbReference type="STRING" id="178035.A0A154PQ66"/>
<name>A0A154PQ66_DUFNO</name>
<keyword evidence="2" id="KW-1185">Reference proteome</keyword>
<sequence length="200" mass="23791">MLFRHQKFIEEQSRTKGKEYFQFHYKNNSKLWFANTSLTHEIIVIINRCRSDHCNLAVSLSRIGIINEAKYNCNYEKQHLNHIVWQCPMYDTQRLKLIKKLNKCQLFLPQNTRSLLSQPNIAAFSHVYHFLRKCNLKYEHVRCALPSPHDTRSYVIFQFSPHTLQHFPVDGHQRSGNVAPKFIQCMHAAIFKFEMFSFVT</sequence>
<evidence type="ECO:0000313" key="1">
    <source>
        <dbReference type="EMBL" id="KZC14043.1"/>
    </source>
</evidence>
<accession>A0A154PQ66</accession>
<evidence type="ECO:0000313" key="2">
    <source>
        <dbReference type="Proteomes" id="UP000076502"/>
    </source>
</evidence>
<dbReference type="Proteomes" id="UP000076502">
    <property type="component" value="Unassembled WGS sequence"/>
</dbReference>
<protein>
    <submittedName>
        <fullName evidence="1">Uncharacterized protein</fullName>
    </submittedName>
</protein>
<organism evidence="1 2">
    <name type="scientific">Dufourea novaeangliae</name>
    <name type="common">Sweat bee</name>
    <dbReference type="NCBI Taxonomy" id="178035"/>
    <lineage>
        <taxon>Eukaryota</taxon>
        <taxon>Metazoa</taxon>
        <taxon>Ecdysozoa</taxon>
        <taxon>Arthropoda</taxon>
        <taxon>Hexapoda</taxon>
        <taxon>Insecta</taxon>
        <taxon>Pterygota</taxon>
        <taxon>Neoptera</taxon>
        <taxon>Endopterygota</taxon>
        <taxon>Hymenoptera</taxon>
        <taxon>Apocrita</taxon>
        <taxon>Aculeata</taxon>
        <taxon>Apoidea</taxon>
        <taxon>Anthophila</taxon>
        <taxon>Halictidae</taxon>
        <taxon>Rophitinae</taxon>
        <taxon>Dufourea</taxon>
    </lineage>
</organism>
<dbReference type="AlphaFoldDB" id="A0A154PQ66"/>